<proteinExistence type="predicted"/>
<keyword evidence="1" id="KW-0472">Membrane</keyword>
<keyword evidence="2" id="KW-1185">Reference proteome</keyword>
<organism evidence="2 3">
    <name type="scientific">Steinernema glaseri</name>
    <dbReference type="NCBI Taxonomy" id="37863"/>
    <lineage>
        <taxon>Eukaryota</taxon>
        <taxon>Metazoa</taxon>
        <taxon>Ecdysozoa</taxon>
        <taxon>Nematoda</taxon>
        <taxon>Chromadorea</taxon>
        <taxon>Rhabditida</taxon>
        <taxon>Tylenchina</taxon>
        <taxon>Panagrolaimomorpha</taxon>
        <taxon>Strongyloidoidea</taxon>
        <taxon>Steinernematidae</taxon>
        <taxon>Steinernema</taxon>
    </lineage>
</organism>
<evidence type="ECO:0000256" key="1">
    <source>
        <dbReference type="SAM" id="Phobius"/>
    </source>
</evidence>
<reference evidence="3" key="1">
    <citation type="submission" date="2016-11" db="UniProtKB">
        <authorList>
            <consortium name="WormBaseParasite"/>
        </authorList>
    </citation>
    <scope>IDENTIFICATION</scope>
</reference>
<keyword evidence="1" id="KW-0812">Transmembrane</keyword>
<evidence type="ECO:0000313" key="2">
    <source>
        <dbReference type="Proteomes" id="UP000095287"/>
    </source>
</evidence>
<accession>A0A1I8AM11</accession>
<sequence>MKAVAMVRKKGSKNGNGPYFVYRVSRNISKGHHMHPNQLPNIYEPFTHAGLYLNCTVVASDNPSSTIFLFYLYLVVIPTNFLANSYFLATISSNCNAVTPTSMEVDCVASVCVLPRLVFELLWRPKSARVTALIFDVLDPVMHNSTFLFLAIFCVSAFFGVSGNEDDGYPRPAIYDQTEAQCEQRCKSMLSICKQHRQGYVCEMDKTLLILIIVMAVLTGVIVPVLCISLYVCGIFAYVSHRLSKMSEDEEMLNDDTKRRTRFSNDGTMETVIREKPGRVKVDYSDYTYSETVDERPHVATSYRSMSERTSAEQVMV</sequence>
<name>A0A1I8AM11_9BILA</name>
<keyword evidence="1" id="KW-1133">Transmembrane helix</keyword>
<feature type="transmembrane region" description="Helical" evidence="1">
    <location>
        <begin position="208"/>
        <end position="239"/>
    </location>
</feature>
<dbReference type="AlphaFoldDB" id="A0A1I8AM11"/>
<dbReference type="Proteomes" id="UP000095287">
    <property type="component" value="Unplaced"/>
</dbReference>
<feature type="transmembrane region" description="Helical" evidence="1">
    <location>
        <begin position="68"/>
        <end position="91"/>
    </location>
</feature>
<feature type="transmembrane region" description="Helical" evidence="1">
    <location>
        <begin position="144"/>
        <end position="162"/>
    </location>
</feature>
<protein>
    <submittedName>
        <fullName evidence="3">G_PROTEIN_RECEP_F1_2 domain-containing protein</fullName>
    </submittedName>
</protein>
<evidence type="ECO:0000313" key="3">
    <source>
        <dbReference type="WBParaSite" id="L893_g6823.t1"/>
    </source>
</evidence>
<dbReference type="WBParaSite" id="L893_g6823.t1">
    <property type="protein sequence ID" value="L893_g6823.t1"/>
    <property type="gene ID" value="L893_g6823"/>
</dbReference>